<gene>
    <name evidence="1" type="ORF">GTZ93_27010</name>
</gene>
<dbReference type="InterPro" id="IPR008969">
    <property type="entry name" value="CarboxyPept-like_regulatory"/>
</dbReference>
<dbReference type="InterPro" id="IPR013784">
    <property type="entry name" value="Carb-bd-like_fold"/>
</dbReference>
<proteinExistence type="predicted"/>
<keyword evidence="1" id="KW-0121">Carboxypeptidase</keyword>
<evidence type="ECO:0000313" key="1">
    <source>
        <dbReference type="EMBL" id="NBC43458.1"/>
    </source>
</evidence>
<dbReference type="SUPFAM" id="SSF49464">
    <property type="entry name" value="Carboxypeptidase regulatory domain-like"/>
    <property type="match status" value="1"/>
</dbReference>
<name>A0A7X4YDH9_9BACT</name>
<reference evidence="1 2" key="1">
    <citation type="submission" date="2020-01" db="EMBL/GenBank/DDBJ databases">
        <title>The draft genome sequence of Corallococcus exiguus DSM 14696.</title>
        <authorList>
            <person name="Zhang X."/>
            <person name="Zhu H."/>
        </authorList>
    </citation>
    <scope>NUCLEOTIDE SEQUENCE [LARGE SCALE GENOMIC DNA]</scope>
    <source>
        <strain evidence="1 2">DSM 14696</strain>
    </source>
</reference>
<dbReference type="AlphaFoldDB" id="A0A7X4YDH9"/>
<dbReference type="EMBL" id="JAAAPK010000008">
    <property type="protein sequence ID" value="NBC43458.1"/>
    <property type="molecule type" value="Genomic_DNA"/>
</dbReference>
<dbReference type="SUPFAM" id="SSF49452">
    <property type="entry name" value="Starch-binding domain-like"/>
    <property type="match status" value="1"/>
</dbReference>
<protein>
    <submittedName>
        <fullName evidence="1">Carboxypeptidase regulatory-like domain-containing protein</fullName>
    </submittedName>
</protein>
<dbReference type="Proteomes" id="UP000537825">
    <property type="component" value="Unassembled WGS sequence"/>
</dbReference>
<organism evidence="1 2">
    <name type="scientific">Corallococcus exiguus</name>
    <dbReference type="NCBI Taxonomy" id="83462"/>
    <lineage>
        <taxon>Bacteria</taxon>
        <taxon>Pseudomonadati</taxon>
        <taxon>Myxococcota</taxon>
        <taxon>Myxococcia</taxon>
        <taxon>Myxococcales</taxon>
        <taxon>Cystobacterineae</taxon>
        <taxon>Myxococcaceae</taxon>
        <taxon>Corallococcus</taxon>
    </lineage>
</organism>
<dbReference type="PROSITE" id="PS51257">
    <property type="entry name" value="PROKAR_LIPOPROTEIN"/>
    <property type="match status" value="1"/>
</dbReference>
<dbReference type="Gene3D" id="2.60.40.1120">
    <property type="entry name" value="Carboxypeptidase-like, regulatory domain"/>
    <property type="match status" value="2"/>
</dbReference>
<dbReference type="GO" id="GO:0030246">
    <property type="term" value="F:carbohydrate binding"/>
    <property type="evidence" value="ECO:0007669"/>
    <property type="project" value="InterPro"/>
</dbReference>
<keyword evidence="1" id="KW-0378">Hydrolase</keyword>
<dbReference type="RefSeq" id="WP_139919505.1">
    <property type="nucleotide sequence ID" value="NZ_JAAAPK010000008.1"/>
</dbReference>
<comment type="caution">
    <text evidence="1">The sequence shown here is derived from an EMBL/GenBank/DDBJ whole genome shotgun (WGS) entry which is preliminary data.</text>
</comment>
<dbReference type="Pfam" id="PF13620">
    <property type="entry name" value="CarboxypepD_reg"/>
    <property type="match status" value="2"/>
</dbReference>
<accession>A0A7X4YDH9</accession>
<dbReference type="GO" id="GO:0004180">
    <property type="term" value="F:carboxypeptidase activity"/>
    <property type="evidence" value="ECO:0007669"/>
    <property type="project" value="UniProtKB-KW"/>
</dbReference>
<sequence length="772" mass="83198">MRWSWVGLLAVVLACAEAPRPVQTKTRWPVEEVAFTVRTVDPAGQPVPGVALVARGADRGSLVIRSGTTDATGTARLQVMPGWYVLQAEAAGFVSVTRTDARVPVTGKARLDVTLERAAPIAGRVVDAGGKPIAWATLRLSRSNETVSAPKTVSDAEGRFRFDGVPAGRVMLQAEKYKWSPTRLELVAPAPELVVVMGGLGSLRVQVRGPDGQPLPGGPFSISSMDDFVSMDDMSPDELSPEEAQDTTVFQQLPSGRYSISGRYTPVPGCEWTRSIAVQVLPGQQAEATVSFEGLHDAGPWRGRAVDANGKALDHGTVTAWGGHEEPPGLGLSGWCKGVVGQDGSFTLPHVFKAPRVLTLGAPEGAQDWEARGPLPSGTGEAVVFRRVSGSLKGRVVRPDGQPVGFFEVNGHSPNNPRGEYVRYVDLTHTYQWVIDVLGFAPALVRAQGREGEVLQVPDVVLEEGRTVQGRVFARNGRTGVPHQEVELVEEFDLDGHGPYRSQGAMTDAEGRFELKHVPGRLQFLRVDSKEHGTVLHALEPNETAVRLRLVPHAELHGSVTDGARVPLAGVSLNVRCEGGFTVSSRSDGAGLYSMNIPGDRECFVHPEGSPLNIRPPFPPQPPPVSFSSTRLRVSSGSRQSLDFEPRQGPVSLEVRVEASREFVTAFVLPGDVPWPRSPEALDDVMRAGFGSDPMPSTWESEDGHESFVPDFMLGADFRFSHLPLGHYTVFIRDQMDGADAILRIPVELTGTGVHVIQSARPGRGGGRPFMR</sequence>
<keyword evidence="2" id="KW-1185">Reference proteome</keyword>
<evidence type="ECO:0000313" key="2">
    <source>
        <dbReference type="Proteomes" id="UP000537825"/>
    </source>
</evidence>
<keyword evidence="1" id="KW-0645">Protease</keyword>